<dbReference type="AlphaFoldDB" id="A0A1Q9JGR1"/>
<evidence type="ECO:0000313" key="3">
    <source>
        <dbReference type="Proteomes" id="UP000187404"/>
    </source>
</evidence>
<evidence type="ECO:0000259" key="1">
    <source>
        <dbReference type="Pfam" id="PF10543"/>
    </source>
</evidence>
<organism evidence="2 3">
    <name type="scientific">Hornefia porci</name>
    <dbReference type="NCBI Taxonomy" id="2652292"/>
    <lineage>
        <taxon>Bacteria</taxon>
        <taxon>Bacillati</taxon>
        <taxon>Bacillota</taxon>
        <taxon>Clostridia</taxon>
        <taxon>Peptostreptococcales</taxon>
        <taxon>Anaerovoracaceae</taxon>
        <taxon>Hornefia</taxon>
    </lineage>
</organism>
<protein>
    <recommendedName>
        <fullName evidence="1">KilA-N DNA-binding domain-containing protein</fullName>
    </recommendedName>
</protein>
<dbReference type="InterPro" id="IPR018873">
    <property type="entry name" value="KilA-N_DNA-bd_domain"/>
</dbReference>
<accession>A0A1Q9JGR1</accession>
<comment type="caution">
    <text evidence="2">The sequence shown here is derived from an EMBL/GenBank/DDBJ whole genome shotgun (WGS) entry which is preliminary data.</text>
</comment>
<dbReference type="OrthoDB" id="9816206at2"/>
<evidence type="ECO:0000313" key="2">
    <source>
        <dbReference type="EMBL" id="OLR55395.1"/>
    </source>
</evidence>
<dbReference type="Pfam" id="PF10543">
    <property type="entry name" value="ORF6N"/>
    <property type="match status" value="1"/>
</dbReference>
<keyword evidence="3" id="KW-1185">Reference proteome</keyword>
<gene>
    <name evidence="2" type="ORF">BHK98_04525</name>
</gene>
<feature type="domain" description="KilA-N DNA-binding" evidence="1">
    <location>
        <begin position="18"/>
        <end position="101"/>
    </location>
</feature>
<sequence length="324" mass="37414">MDEKNEIMIVDEQSLKDKIYVIRGQQVMLDSDLAEIYGYETRYLNLQVKHNTNRFPEDFMFQLTKDEYDDLMLKNSTSSHGGRRKPPYVFTEQGVYQLATVLKGELAEQQSVAIMRAFKIMRQYISVNQGLLPEQDLFRLYGKQALLESEVREIKDNMITRADPSAFMKNFDQGIDAEEILILDGQPFKADVAYQKIYRSAKKSIVIVDDYISVKTLQHLVHAKAGVDLTIISDNRNRILKLAEYNDFITEYPKKTVTFLQSQKRAHDRYIVLDNGTANMKVYHCGASSKDAGKRITTITRLMEIDDYKRTVKESLANPPLVLR</sequence>
<dbReference type="EMBL" id="MJIE01000001">
    <property type="protein sequence ID" value="OLR55395.1"/>
    <property type="molecule type" value="Genomic_DNA"/>
</dbReference>
<dbReference type="RefSeq" id="WP_075712390.1">
    <property type="nucleotide sequence ID" value="NZ_MJIE01000001.1"/>
</dbReference>
<reference evidence="2 3" key="1">
    <citation type="journal article" date="2016" name="Appl. Environ. Microbiol.">
        <title>Function and Phylogeny of Bacterial Butyryl Coenzyme A:Acetate Transferases and Their Diversity in the Proximal Colon of Swine.</title>
        <authorList>
            <person name="Trachsel J."/>
            <person name="Bayles D.O."/>
            <person name="Looft T."/>
            <person name="Levine U.Y."/>
            <person name="Allen H.K."/>
        </authorList>
    </citation>
    <scope>NUCLEOTIDE SEQUENCE [LARGE SCALE GENOMIC DNA]</scope>
    <source>
        <strain evidence="2 3">68-3-10</strain>
    </source>
</reference>
<dbReference type="Proteomes" id="UP000187404">
    <property type="component" value="Unassembled WGS sequence"/>
</dbReference>
<dbReference type="STRING" id="1261640.BHK98_04525"/>
<name>A0A1Q9JGR1_9FIRM</name>
<proteinExistence type="predicted"/>